<evidence type="ECO:0000313" key="2">
    <source>
        <dbReference type="Proteomes" id="UP000693981"/>
    </source>
</evidence>
<dbReference type="OrthoDB" id="7464992at2759"/>
<dbReference type="Proteomes" id="UP000693981">
    <property type="component" value="Unassembled WGS sequence"/>
</dbReference>
<name>A0A8T1VPC8_9STRA</name>
<evidence type="ECO:0000313" key="1">
    <source>
        <dbReference type="EMBL" id="KAG7382029.1"/>
    </source>
</evidence>
<protein>
    <submittedName>
        <fullName evidence="1">Metalloendopeptidase</fullName>
    </submittedName>
</protein>
<sequence>MASRVEKPTAEVEDEAEPNHFSIWELGNKAAQEELPDAKTIDDGPQLQLCLDVATRLVSVSEHLFPREYEWRVWLVDNPSSANVGPHRLCGAKRHLQK</sequence>
<proteinExistence type="predicted"/>
<dbReference type="AlphaFoldDB" id="A0A8T1VPC8"/>
<dbReference type="EMBL" id="JAGDFL010000741">
    <property type="protein sequence ID" value="KAG7382029.1"/>
    <property type="molecule type" value="Genomic_DNA"/>
</dbReference>
<reference evidence="1" key="1">
    <citation type="submission" date="2021-02" db="EMBL/GenBank/DDBJ databases">
        <authorList>
            <person name="Palmer J.M."/>
        </authorList>
    </citation>
    <scope>NUCLEOTIDE SEQUENCE</scope>
    <source>
        <strain evidence="1">SCRP23</strain>
    </source>
</reference>
<accession>A0A8T1VPC8</accession>
<keyword evidence="2" id="KW-1185">Reference proteome</keyword>
<comment type="caution">
    <text evidence="1">The sequence shown here is derived from an EMBL/GenBank/DDBJ whole genome shotgun (WGS) entry which is preliminary data.</text>
</comment>
<gene>
    <name evidence="1" type="primary">OMA1_3</name>
    <name evidence="1" type="ORF">PHYBOEH_010669</name>
</gene>
<organism evidence="1 2">
    <name type="scientific">Phytophthora boehmeriae</name>
    <dbReference type="NCBI Taxonomy" id="109152"/>
    <lineage>
        <taxon>Eukaryota</taxon>
        <taxon>Sar</taxon>
        <taxon>Stramenopiles</taxon>
        <taxon>Oomycota</taxon>
        <taxon>Peronosporomycetes</taxon>
        <taxon>Peronosporales</taxon>
        <taxon>Peronosporaceae</taxon>
        <taxon>Phytophthora</taxon>
    </lineage>
</organism>